<evidence type="ECO:0000313" key="2">
    <source>
        <dbReference type="Proteomes" id="UP000807504"/>
    </source>
</evidence>
<proteinExistence type="predicted"/>
<dbReference type="AlphaFoldDB" id="A0A8T0F097"/>
<name>A0A8T0F097_ARGBR</name>
<evidence type="ECO:0000313" key="1">
    <source>
        <dbReference type="EMBL" id="KAF8784554.1"/>
    </source>
</evidence>
<accession>A0A8T0F097</accession>
<comment type="caution">
    <text evidence="1">The sequence shown here is derived from an EMBL/GenBank/DDBJ whole genome shotgun (WGS) entry which is preliminary data.</text>
</comment>
<dbReference type="Proteomes" id="UP000807504">
    <property type="component" value="Unassembled WGS sequence"/>
</dbReference>
<reference evidence="1" key="1">
    <citation type="journal article" date="2020" name="bioRxiv">
        <title>Chromosome-level reference genome of the European wasp spider Argiope bruennichi: a resource for studies on range expansion and evolutionary adaptation.</title>
        <authorList>
            <person name="Sheffer M.M."/>
            <person name="Hoppe A."/>
            <person name="Krehenwinkel H."/>
            <person name="Uhl G."/>
            <person name="Kuss A.W."/>
            <person name="Jensen L."/>
            <person name="Jensen C."/>
            <person name="Gillespie R.G."/>
            <person name="Hoff K.J."/>
            <person name="Prost S."/>
        </authorList>
    </citation>
    <scope>NUCLEOTIDE SEQUENCE</scope>
</reference>
<sequence length="110" mass="12511">MNPNRKKRLTHIEKTKIRRTARKSFSLPKAQRIGRCPTITPTILHRHSQEIDIDEINGFPSTSADAESCANAESEFEASTEQMRSSEFTTIDELVFLIQCHLLLASIQNL</sequence>
<reference evidence="1" key="2">
    <citation type="submission" date="2020-06" db="EMBL/GenBank/DDBJ databases">
        <authorList>
            <person name="Sheffer M."/>
        </authorList>
    </citation>
    <scope>NUCLEOTIDE SEQUENCE</scope>
</reference>
<gene>
    <name evidence="1" type="ORF">HNY73_010216</name>
</gene>
<dbReference type="EMBL" id="JABXBU010000030">
    <property type="protein sequence ID" value="KAF8784554.1"/>
    <property type="molecule type" value="Genomic_DNA"/>
</dbReference>
<organism evidence="1 2">
    <name type="scientific">Argiope bruennichi</name>
    <name type="common">Wasp spider</name>
    <name type="synonym">Aranea bruennichi</name>
    <dbReference type="NCBI Taxonomy" id="94029"/>
    <lineage>
        <taxon>Eukaryota</taxon>
        <taxon>Metazoa</taxon>
        <taxon>Ecdysozoa</taxon>
        <taxon>Arthropoda</taxon>
        <taxon>Chelicerata</taxon>
        <taxon>Arachnida</taxon>
        <taxon>Araneae</taxon>
        <taxon>Araneomorphae</taxon>
        <taxon>Entelegynae</taxon>
        <taxon>Araneoidea</taxon>
        <taxon>Araneidae</taxon>
        <taxon>Argiope</taxon>
    </lineage>
</organism>
<protein>
    <submittedName>
        <fullName evidence="1">Uncharacterized protein</fullName>
    </submittedName>
</protein>
<keyword evidence="2" id="KW-1185">Reference proteome</keyword>